<dbReference type="AlphaFoldDB" id="A0A0W0G1X6"/>
<evidence type="ECO:0000256" key="1">
    <source>
        <dbReference type="ARBA" id="ARBA00007102"/>
    </source>
</evidence>
<evidence type="ECO:0000256" key="3">
    <source>
        <dbReference type="ARBA" id="ARBA00023274"/>
    </source>
</evidence>
<proteinExistence type="inferred from homology"/>
<dbReference type="Pfam" id="PF00338">
    <property type="entry name" value="Ribosomal_S10"/>
    <property type="match status" value="1"/>
</dbReference>
<dbReference type="HAMAP" id="MF_00508">
    <property type="entry name" value="Ribosomal_uS10"/>
    <property type="match status" value="1"/>
</dbReference>
<evidence type="ECO:0000259" key="8">
    <source>
        <dbReference type="SMART" id="SM01403"/>
    </source>
</evidence>
<evidence type="ECO:0000256" key="7">
    <source>
        <dbReference type="ARBA" id="ARBA00065857"/>
    </source>
</evidence>
<evidence type="ECO:0000256" key="5">
    <source>
        <dbReference type="ARBA" id="ARBA00042916"/>
    </source>
</evidence>
<dbReference type="FunFam" id="3.30.70.600:FF:000003">
    <property type="entry name" value="30S ribosomal protein S10"/>
    <property type="match status" value="1"/>
</dbReference>
<keyword evidence="2" id="KW-0689">Ribosomal protein</keyword>
<dbReference type="Proteomes" id="UP000054988">
    <property type="component" value="Unassembled WGS sequence"/>
</dbReference>
<dbReference type="InterPro" id="IPR036838">
    <property type="entry name" value="Ribosomal_uS10_dom_sf"/>
</dbReference>
<dbReference type="Gene3D" id="3.30.70.600">
    <property type="entry name" value="Ribosomal protein S10 domain"/>
    <property type="match status" value="1"/>
</dbReference>
<evidence type="ECO:0000256" key="4">
    <source>
        <dbReference type="ARBA" id="ARBA00035261"/>
    </source>
</evidence>
<comment type="subunit">
    <text evidence="7">Part of the mitochondrial small ribosomal subunit.</text>
</comment>
<organism evidence="9 10">
    <name type="scientific">Moniliophthora roreri</name>
    <name type="common">Frosty pod rot fungus</name>
    <name type="synonym">Monilia roreri</name>
    <dbReference type="NCBI Taxonomy" id="221103"/>
    <lineage>
        <taxon>Eukaryota</taxon>
        <taxon>Fungi</taxon>
        <taxon>Dikarya</taxon>
        <taxon>Basidiomycota</taxon>
        <taxon>Agaricomycotina</taxon>
        <taxon>Agaricomycetes</taxon>
        <taxon>Agaricomycetidae</taxon>
        <taxon>Agaricales</taxon>
        <taxon>Marasmiineae</taxon>
        <taxon>Marasmiaceae</taxon>
        <taxon>Moniliophthora</taxon>
    </lineage>
</organism>
<protein>
    <recommendedName>
        <fullName evidence="4">Small ribosomal subunit protein uS10m</fullName>
    </recommendedName>
    <alternativeName>
        <fullName evidence="5">37S ribosomal protein S10, mitochondrial</fullName>
    </alternativeName>
</protein>
<dbReference type="InterPro" id="IPR027486">
    <property type="entry name" value="Ribosomal_uS10_dom"/>
</dbReference>
<feature type="domain" description="Small ribosomal subunit protein uS10" evidence="8">
    <location>
        <begin position="174"/>
        <end position="271"/>
    </location>
</feature>
<evidence type="ECO:0000256" key="6">
    <source>
        <dbReference type="ARBA" id="ARBA00057689"/>
    </source>
</evidence>
<dbReference type="InterPro" id="IPR001848">
    <property type="entry name" value="Ribosomal_uS10"/>
</dbReference>
<gene>
    <name evidence="9" type="ORF">WG66_4848</name>
</gene>
<accession>A0A0W0G1X6</accession>
<dbReference type="eggNOG" id="KOG3321">
    <property type="taxonomic scope" value="Eukaryota"/>
</dbReference>
<name>A0A0W0G1X6_MONRR</name>
<dbReference type="GO" id="GO:0005840">
    <property type="term" value="C:ribosome"/>
    <property type="evidence" value="ECO:0007669"/>
    <property type="project" value="UniProtKB-KW"/>
</dbReference>
<dbReference type="GO" id="GO:0006412">
    <property type="term" value="P:translation"/>
    <property type="evidence" value="ECO:0007669"/>
    <property type="project" value="InterPro"/>
</dbReference>
<comment type="function">
    <text evidence="6">Involved in mitochondrial genome encoded proteins translation. Involved in the binding of tRNA to the ribosomes.</text>
</comment>
<evidence type="ECO:0000313" key="10">
    <source>
        <dbReference type="Proteomes" id="UP000054988"/>
    </source>
</evidence>
<dbReference type="GO" id="GO:0003735">
    <property type="term" value="F:structural constituent of ribosome"/>
    <property type="evidence" value="ECO:0007669"/>
    <property type="project" value="InterPro"/>
</dbReference>
<evidence type="ECO:0000313" key="9">
    <source>
        <dbReference type="EMBL" id="KTB42563.1"/>
    </source>
</evidence>
<dbReference type="GO" id="GO:1990904">
    <property type="term" value="C:ribonucleoprotein complex"/>
    <property type="evidence" value="ECO:0007669"/>
    <property type="project" value="UniProtKB-KW"/>
</dbReference>
<sequence>MFSAIARAAPARILSLSRPTICKAAVARTTLVRTKKTLATSSRNKDRGDDENDANIQALLDKEDLTFEDLESIQEGMDKEYNELVDQMKPVSGKPETPKLATSEAEMFGSESFLIHKQLDQVTTTSGQPSTPGSLKDELGPNFTEEQYASHIVHGRGIHPPYFHPQTHALPVATIHFRSHHPKLLSLFTHFSVHAASALGIPTSKVIGLPTQRSLWTVLRSPFIFKKSQENFERKVYKRCIKAYDADPEVVDRWFKYLMRHEMGGVGMRMVKWDRMPIGVGAKVYGQIQKELERIGAGDKGEIKKLGAQIVQEELKAAQGGGKASRRVITAKVSS</sequence>
<reference evidence="9 10" key="1">
    <citation type="submission" date="2015-12" db="EMBL/GenBank/DDBJ databases">
        <title>Draft genome sequence of Moniliophthora roreri, the causal agent of frosty pod rot of cacao.</title>
        <authorList>
            <person name="Aime M.C."/>
            <person name="Diaz-Valderrama J.R."/>
            <person name="Kijpornyongpan T."/>
            <person name="Phillips-Mora W."/>
        </authorList>
    </citation>
    <scope>NUCLEOTIDE SEQUENCE [LARGE SCALE GENOMIC DNA]</scope>
    <source>
        <strain evidence="9 10">MCA 2952</strain>
    </source>
</reference>
<dbReference type="EMBL" id="LATX01001317">
    <property type="protein sequence ID" value="KTB42563.1"/>
    <property type="molecule type" value="Genomic_DNA"/>
</dbReference>
<dbReference type="PRINTS" id="PR00971">
    <property type="entry name" value="RIBOSOMALS10"/>
</dbReference>
<dbReference type="SMART" id="SM01403">
    <property type="entry name" value="Ribosomal_S10"/>
    <property type="match status" value="1"/>
</dbReference>
<keyword evidence="3" id="KW-0687">Ribonucleoprotein</keyword>
<dbReference type="PANTHER" id="PTHR11700">
    <property type="entry name" value="30S RIBOSOMAL PROTEIN S10 FAMILY MEMBER"/>
    <property type="match status" value="1"/>
</dbReference>
<evidence type="ECO:0000256" key="2">
    <source>
        <dbReference type="ARBA" id="ARBA00022980"/>
    </source>
</evidence>
<dbReference type="SUPFAM" id="SSF54999">
    <property type="entry name" value="Ribosomal protein S10"/>
    <property type="match status" value="1"/>
</dbReference>
<comment type="similarity">
    <text evidence="1">Belongs to the universal ribosomal protein uS10 family.</text>
</comment>
<comment type="caution">
    <text evidence="9">The sequence shown here is derived from an EMBL/GenBank/DDBJ whole genome shotgun (WGS) entry which is preliminary data.</text>
</comment>